<name>M5CA14_THACB</name>
<organism evidence="2 3">
    <name type="scientific">Thanatephorus cucumeris (strain AG1-IB / isolate 7/3/14)</name>
    <name type="common">Lettuce bottom rot fungus</name>
    <name type="synonym">Rhizoctonia solani</name>
    <dbReference type="NCBI Taxonomy" id="1108050"/>
    <lineage>
        <taxon>Eukaryota</taxon>
        <taxon>Fungi</taxon>
        <taxon>Dikarya</taxon>
        <taxon>Basidiomycota</taxon>
        <taxon>Agaricomycotina</taxon>
        <taxon>Agaricomycetes</taxon>
        <taxon>Cantharellales</taxon>
        <taxon>Ceratobasidiaceae</taxon>
        <taxon>Rhizoctonia</taxon>
        <taxon>Rhizoctonia solani AG-1</taxon>
    </lineage>
</organism>
<dbReference type="InterPro" id="IPR003159">
    <property type="entry name" value="Lyase_8_central_dom"/>
</dbReference>
<dbReference type="Pfam" id="PF02278">
    <property type="entry name" value="Lyase_8"/>
    <property type="match status" value="1"/>
</dbReference>
<dbReference type="GO" id="GO:0005975">
    <property type="term" value="P:carbohydrate metabolic process"/>
    <property type="evidence" value="ECO:0007669"/>
    <property type="project" value="InterPro"/>
</dbReference>
<evidence type="ECO:0000313" key="3">
    <source>
        <dbReference type="Proteomes" id="UP000012065"/>
    </source>
</evidence>
<dbReference type="GO" id="GO:0005576">
    <property type="term" value="C:extracellular region"/>
    <property type="evidence" value="ECO:0007669"/>
    <property type="project" value="InterPro"/>
</dbReference>
<keyword evidence="2" id="KW-0456">Lyase</keyword>
<reference evidence="2 3" key="1">
    <citation type="journal article" date="2013" name="J. Biotechnol.">
        <title>Establishment and interpretation of the genome sequence of the phytopathogenic fungus Rhizoctonia solani AG1-IB isolate 7/3/14.</title>
        <authorList>
            <person name="Wibberg D.W."/>
            <person name="Jelonek L.J."/>
            <person name="Rupp O.R."/>
            <person name="Hennig M.H."/>
            <person name="Eikmeyer F.E."/>
            <person name="Goesmann A.G."/>
            <person name="Hartmann A.H."/>
            <person name="Borriss R.B."/>
            <person name="Grosch R.G."/>
            <person name="Puehler A.P."/>
            <person name="Schlueter A.S."/>
        </authorList>
    </citation>
    <scope>NUCLEOTIDE SEQUENCE [LARGE SCALE GENOMIC DNA]</scope>
    <source>
        <strain evidence="3">AG1-IB / isolate 7/3/14</strain>
    </source>
</reference>
<dbReference type="InterPro" id="IPR014718">
    <property type="entry name" value="GH-type_carb-bd"/>
</dbReference>
<dbReference type="Gene3D" id="2.70.98.10">
    <property type="match status" value="1"/>
</dbReference>
<dbReference type="Proteomes" id="UP000012065">
    <property type="component" value="Unassembled WGS sequence"/>
</dbReference>
<dbReference type="GO" id="GO:0016829">
    <property type="term" value="F:lyase activity"/>
    <property type="evidence" value="ECO:0007669"/>
    <property type="project" value="UniProtKB-KW"/>
</dbReference>
<dbReference type="SUPFAM" id="SSF74650">
    <property type="entry name" value="Galactose mutarotase-like"/>
    <property type="match status" value="1"/>
</dbReference>
<dbReference type="HOGENOM" id="CLU_2335111_0_0_1"/>
<evidence type="ECO:0000313" key="2">
    <source>
        <dbReference type="EMBL" id="CCO36134.1"/>
    </source>
</evidence>
<gene>
    <name evidence="2" type="ORF">BN14_10259</name>
</gene>
<feature type="domain" description="Polysaccharide lyase family 8 central" evidence="1">
    <location>
        <begin position="43"/>
        <end position="98"/>
    </location>
</feature>
<evidence type="ECO:0000259" key="1">
    <source>
        <dbReference type="Pfam" id="PF02278"/>
    </source>
</evidence>
<proteinExistence type="predicted"/>
<dbReference type="AlphaFoldDB" id="M5CA14"/>
<comment type="caution">
    <text evidence="2">The sequence shown here is derived from an EMBL/GenBank/DDBJ whole genome shotgun (WGS) entry which is preliminary data.</text>
</comment>
<dbReference type="GO" id="GO:0030246">
    <property type="term" value="F:carbohydrate binding"/>
    <property type="evidence" value="ECO:0007669"/>
    <property type="project" value="InterPro"/>
</dbReference>
<dbReference type="EMBL" id="CAOJ01015556">
    <property type="protein sequence ID" value="CCO36134.1"/>
    <property type="molecule type" value="Genomic_DNA"/>
</dbReference>
<accession>M5CA14</accession>
<sequence length="98" mass="10778">MSLYDVIRLGNAKGQNDLIKFGTVLTEAANDISVNAAKLIGKRVFWSSDWVVYCTDQMVTTVKMLSNHTGTSQCTNSEGPYTFHLSDATIYTYTTGAE</sequence>
<protein>
    <submittedName>
        <fullName evidence="2">Polysaccharide lyase family 8 protein</fullName>
    </submittedName>
</protein>
<dbReference type="InterPro" id="IPR011013">
    <property type="entry name" value="Gal_mutarotase_sf_dom"/>
</dbReference>